<dbReference type="GO" id="GO:0005815">
    <property type="term" value="C:microtubule organizing center"/>
    <property type="evidence" value="ECO:0007669"/>
    <property type="project" value="InterPro"/>
</dbReference>
<dbReference type="OrthoDB" id="10251744at2759"/>
<feature type="compositionally biased region" description="Polar residues" evidence="2">
    <location>
        <begin position="21"/>
        <end position="40"/>
    </location>
</feature>
<feature type="region of interest" description="Disordered" evidence="2">
    <location>
        <begin position="535"/>
        <end position="601"/>
    </location>
</feature>
<accession>A0A517LGR3</accession>
<feature type="region of interest" description="Disordered" evidence="2">
    <location>
        <begin position="1"/>
        <end position="126"/>
    </location>
</feature>
<evidence type="ECO:0008006" key="5">
    <source>
        <dbReference type="Google" id="ProtNLM"/>
    </source>
</evidence>
<dbReference type="AlphaFoldDB" id="A0A517LGR3"/>
<dbReference type="STRING" id="50376.A0A517LGR3"/>
<feature type="compositionally biased region" description="Basic and acidic residues" evidence="2">
    <location>
        <begin position="42"/>
        <end position="52"/>
    </location>
</feature>
<reference evidence="3 4" key="1">
    <citation type="submission" date="2019-07" db="EMBL/GenBank/DDBJ databases">
        <title>Finished genome of Venturia effusa.</title>
        <authorList>
            <person name="Young C.A."/>
            <person name="Cox M.P."/>
            <person name="Ganley A.R.D."/>
            <person name="David W.J."/>
        </authorList>
    </citation>
    <scope>NUCLEOTIDE SEQUENCE [LARGE SCALE GENOMIC DNA]</scope>
    <source>
        <strain evidence="4">albino</strain>
    </source>
</reference>
<keyword evidence="1" id="KW-0175">Coiled coil</keyword>
<feature type="compositionally biased region" description="Basic and acidic residues" evidence="2">
    <location>
        <begin position="592"/>
        <end position="601"/>
    </location>
</feature>
<dbReference type="GO" id="GO:0005737">
    <property type="term" value="C:cytoplasm"/>
    <property type="evidence" value="ECO:0007669"/>
    <property type="project" value="UniProtKB-SubCell"/>
</dbReference>
<evidence type="ECO:0000313" key="3">
    <source>
        <dbReference type="EMBL" id="QDS74766.1"/>
    </source>
</evidence>
<feature type="compositionally biased region" description="Polar residues" evidence="2">
    <location>
        <begin position="536"/>
        <end position="545"/>
    </location>
</feature>
<feature type="compositionally biased region" description="Polar residues" evidence="2">
    <location>
        <begin position="294"/>
        <end position="303"/>
    </location>
</feature>
<protein>
    <recommendedName>
        <fullName evidence="5">Centrosomin N-terminal motif 1 domain-containing protein</fullName>
    </recommendedName>
</protein>
<feature type="compositionally biased region" description="Polar residues" evidence="2">
    <location>
        <begin position="1"/>
        <end position="10"/>
    </location>
</feature>
<evidence type="ECO:0000313" key="4">
    <source>
        <dbReference type="Proteomes" id="UP000316270"/>
    </source>
</evidence>
<organism evidence="3 4">
    <name type="scientific">Venturia effusa</name>
    <dbReference type="NCBI Taxonomy" id="50376"/>
    <lineage>
        <taxon>Eukaryota</taxon>
        <taxon>Fungi</taxon>
        <taxon>Dikarya</taxon>
        <taxon>Ascomycota</taxon>
        <taxon>Pezizomycotina</taxon>
        <taxon>Dothideomycetes</taxon>
        <taxon>Pleosporomycetidae</taxon>
        <taxon>Venturiales</taxon>
        <taxon>Venturiaceae</taxon>
        <taxon>Venturia</taxon>
    </lineage>
</organism>
<feature type="coiled-coil region" evidence="1">
    <location>
        <begin position="130"/>
        <end position="206"/>
    </location>
</feature>
<feature type="region of interest" description="Disordered" evidence="2">
    <location>
        <begin position="270"/>
        <end position="306"/>
    </location>
</feature>
<sequence>MSDQHTSPLSRTALPFRPRRSSTVPSQRPRTSSGEVQPQSDFLRDALREKKGLPPRSQSTTPRRTKIGLGTTQRKGAHDEWMPSSDEERNMRTSTGRRPPKGRRASDIGAIKSSRSPNTNLGQRETGYKLDKLEKNNFDLKLKITMQQERMNQLHEELEQAVSNVQDLNNAVELLSKNIACVEEELERTRASNQEMTDMNDALLKELEERDDGIKLRQLAIEEAAGIIQTLEIRCETLEKGLPLLEASPRSGSDYFSGDAEGSPLRKIGPLKSSGNPSHLGVLPTPPDSDYFSADTSPNNTPRTPRFVDRTAQMVRAQQKGAQFNKELGLQSIASKDSLLSSFIDTPSLPPAPERILRRRTPVAGAQSRARVSLQRAMTTMEASRQGTPPWVSDSRQLRTLFAQGEFNRRTHAPTPVRHPNTTPSVTVDSASCLNEEMFRPVTSQSQPPHSTLAVLDPTATPSQEPHQARDFGPMQQQQPQIAPARTPVNYNNWPRKYPEWPPSLGLRDRDILFHGEELGEMLPVTTPQIAPISHLRSSSVTPTDTLGLPSPTHGGSLGVGVTTTPQSAPNGLAKKAFSHRMSASLNSGRPGSERRKTTFR</sequence>
<keyword evidence="4" id="KW-1185">Reference proteome</keyword>
<feature type="region of interest" description="Disordered" evidence="2">
    <location>
        <begin position="441"/>
        <end position="474"/>
    </location>
</feature>
<feature type="compositionally biased region" description="Polar residues" evidence="2">
    <location>
        <begin position="113"/>
        <end position="123"/>
    </location>
</feature>
<evidence type="ECO:0000256" key="1">
    <source>
        <dbReference type="SAM" id="Coils"/>
    </source>
</evidence>
<name>A0A517LGR3_9PEZI</name>
<feature type="compositionally biased region" description="Basic and acidic residues" evidence="2">
    <location>
        <begin position="76"/>
        <end position="91"/>
    </location>
</feature>
<proteinExistence type="predicted"/>
<evidence type="ECO:0000256" key="2">
    <source>
        <dbReference type="SAM" id="MobiDB-lite"/>
    </source>
</evidence>
<dbReference type="Proteomes" id="UP000316270">
    <property type="component" value="Chromosome 12"/>
</dbReference>
<gene>
    <name evidence="3" type="ORF">FKW77_001494</name>
</gene>
<dbReference type="EMBL" id="CP042196">
    <property type="protein sequence ID" value="QDS74766.1"/>
    <property type="molecule type" value="Genomic_DNA"/>
</dbReference>